<dbReference type="PANTHER" id="PTHR46310">
    <property type="entry name" value="AMIDASE 1"/>
    <property type="match status" value="1"/>
</dbReference>
<protein>
    <submittedName>
        <fullName evidence="2">Amidase signature domain-containing protein</fullName>
    </submittedName>
</protein>
<proteinExistence type="predicted"/>
<dbReference type="Pfam" id="PF01425">
    <property type="entry name" value="Amidase"/>
    <property type="match status" value="1"/>
</dbReference>
<accession>A0AAE0HJN2</accession>
<evidence type="ECO:0000313" key="3">
    <source>
        <dbReference type="Proteomes" id="UP001278766"/>
    </source>
</evidence>
<reference evidence="2" key="1">
    <citation type="journal article" date="2023" name="Mol. Phylogenet. Evol.">
        <title>Genome-scale phylogeny and comparative genomics of the fungal order Sordariales.</title>
        <authorList>
            <person name="Hensen N."/>
            <person name="Bonometti L."/>
            <person name="Westerberg I."/>
            <person name="Brannstrom I.O."/>
            <person name="Guillou S."/>
            <person name="Cros-Aarteil S."/>
            <person name="Calhoun S."/>
            <person name="Haridas S."/>
            <person name="Kuo A."/>
            <person name="Mondo S."/>
            <person name="Pangilinan J."/>
            <person name="Riley R."/>
            <person name="LaButti K."/>
            <person name="Andreopoulos B."/>
            <person name="Lipzen A."/>
            <person name="Chen C."/>
            <person name="Yan M."/>
            <person name="Daum C."/>
            <person name="Ng V."/>
            <person name="Clum A."/>
            <person name="Steindorff A."/>
            <person name="Ohm R.A."/>
            <person name="Martin F."/>
            <person name="Silar P."/>
            <person name="Natvig D.O."/>
            <person name="Lalanne C."/>
            <person name="Gautier V."/>
            <person name="Ament-Velasquez S.L."/>
            <person name="Kruys A."/>
            <person name="Hutchinson M.I."/>
            <person name="Powell A.J."/>
            <person name="Barry K."/>
            <person name="Miller A.N."/>
            <person name="Grigoriev I.V."/>
            <person name="Debuchy R."/>
            <person name="Gladieux P."/>
            <person name="Hiltunen Thoren M."/>
            <person name="Johannesson H."/>
        </authorList>
    </citation>
    <scope>NUCLEOTIDE SEQUENCE</scope>
    <source>
        <strain evidence="2">CBS 168.71</strain>
    </source>
</reference>
<dbReference type="AlphaFoldDB" id="A0AAE0HJN2"/>
<name>A0AAE0HJN2_9PEZI</name>
<dbReference type="PANTHER" id="PTHR46310:SF7">
    <property type="entry name" value="AMIDASE 1"/>
    <property type="match status" value="1"/>
</dbReference>
<reference evidence="2" key="2">
    <citation type="submission" date="2023-06" db="EMBL/GenBank/DDBJ databases">
        <authorList>
            <consortium name="Lawrence Berkeley National Laboratory"/>
            <person name="Haridas S."/>
            <person name="Hensen N."/>
            <person name="Bonometti L."/>
            <person name="Westerberg I."/>
            <person name="Brannstrom I.O."/>
            <person name="Guillou S."/>
            <person name="Cros-Aarteil S."/>
            <person name="Calhoun S."/>
            <person name="Kuo A."/>
            <person name="Mondo S."/>
            <person name="Pangilinan J."/>
            <person name="Riley R."/>
            <person name="Labutti K."/>
            <person name="Andreopoulos B."/>
            <person name="Lipzen A."/>
            <person name="Chen C."/>
            <person name="Yanf M."/>
            <person name="Daum C."/>
            <person name="Ng V."/>
            <person name="Clum A."/>
            <person name="Steindorff A."/>
            <person name="Ohm R."/>
            <person name="Martin F."/>
            <person name="Silar P."/>
            <person name="Natvig D."/>
            <person name="Lalanne C."/>
            <person name="Gautier V."/>
            <person name="Ament-Velasquez S.L."/>
            <person name="Kruys A."/>
            <person name="Hutchinson M.I."/>
            <person name="Powell A.J."/>
            <person name="Barry K."/>
            <person name="Miller A.N."/>
            <person name="Grigoriev I.V."/>
            <person name="Debuchy R."/>
            <person name="Gladieux P."/>
            <person name="Thoren M.H."/>
            <person name="Johannesson H."/>
        </authorList>
    </citation>
    <scope>NUCLEOTIDE SEQUENCE</scope>
    <source>
        <strain evidence="2">CBS 168.71</strain>
    </source>
</reference>
<dbReference type="GeneID" id="87844336"/>
<sequence>VPSRLYYPPSAEKPLNGLRITVKDNYHLSGVHTTMGSRSYAKLYGPQDQTSELVNQLVRQGAVILGKTKMGAYAGSEVPPEKCIDHFPPWNPRGDGYQGPSGSSSGAASSVASYPWVDIALGTDTTGSIRMPAASYGLWGLRATHSRFSLQGVMPSVPAFDTIGVLARDPHSLRRVIHFGSPPAGDQQPTDECMNKTVFNNSCRSPARIIVPTDWFPMKNEGQQKMVSQFLDTVKQRLGCDVLHLSFEDHWSKTGPEDLRSITLQEYLGMPNYYDGYHTYDKFRNDFQAKFGYPPYTSPFMTRRWALASNITQEQRDQGLAELEVYYTWVRDEILKPDTEYNFILLPLGRPGANYRDIVPTPGGEFSESAYDTVDFCTVLGLPQLVIPGHAVGQNPYESRVSGRTEYAPIVASLAGPRGSDEDLIQLAVEALTEARCPVEVLTGRTPFQPGEDNCRHVAPS</sequence>
<dbReference type="InterPro" id="IPR023631">
    <property type="entry name" value="Amidase_dom"/>
</dbReference>
<gene>
    <name evidence="2" type="ORF">B0H64DRAFT_457590</name>
</gene>
<dbReference type="RefSeq" id="XP_062660946.1">
    <property type="nucleotide sequence ID" value="XM_062807388.1"/>
</dbReference>
<evidence type="ECO:0000259" key="1">
    <source>
        <dbReference type="Pfam" id="PF01425"/>
    </source>
</evidence>
<keyword evidence="3" id="KW-1185">Reference proteome</keyword>
<dbReference type="InterPro" id="IPR036928">
    <property type="entry name" value="AS_sf"/>
</dbReference>
<comment type="caution">
    <text evidence="2">The sequence shown here is derived from an EMBL/GenBank/DDBJ whole genome shotgun (WGS) entry which is preliminary data.</text>
</comment>
<dbReference type="Gene3D" id="3.90.1300.10">
    <property type="entry name" value="Amidase signature (AS) domain"/>
    <property type="match status" value="1"/>
</dbReference>
<evidence type="ECO:0000313" key="2">
    <source>
        <dbReference type="EMBL" id="KAK3297432.1"/>
    </source>
</evidence>
<organism evidence="2 3">
    <name type="scientific">Chaetomium fimeti</name>
    <dbReference type="NCBI Taxonomy" id="1854472"/>
    <lineage>
        <taxon>Eukaryota</taxon>
        <taxon>Fungi</taxon>
        <taxon>Dikarya</taxon>
        <taxon>Ascomycota</taxon>
        <taxon>Pezizomycotina</taxon>
        <taxon>Sordariomycetes</taxon>
        <taxon>Sordariomycetidae</taxon>
        <taxon>Sordariales</taxon>
        <taxon>Chaetomiaceae</taxon>
        <taxon>Chaetomium</taxon>
    </lineage>
</organism>
<feature type="non-terminal residue" evidence="2">
    <location>
        <position position="461"/>
    </location>
</feature>
<dbReference type="SUPFAM" id="SSF75304">
    <property type="entry name" value="Amidase signature (AS) enzymes"/>
    <property type="match status" value="1"/>
</dbReference>
<feature type="domain" description="Amidase" evidence="1">
    <location>
        <begin position="11"/>
        <end position="423"/>
    </location>
</feature>
<dbReference type="EMBL" id="JAUEPN010000003">
    <property type="protein sequence ID" value="KAK3297432.1"/>
    <property type="molecule type" value="Genomic_DNA"/>
</dbReference>
<dbReference type="Proteomes" id="UP001278766">
    <property type="component" value="Unassembled WGS sequence"/>
</dbReference>